<dbReference type="InterPro" id="IPR053019">
    <property type="entry name" value="GATA_zinc_finger"/>
</dbReference>
<dbReference type="InterPro" id="IPR024077">
    <property type="entry name" value="Neurolysin/TOP_dom2"/>
</dbReference>
<dbReference type="Proteomes" id="UP000626109">
    <property type="component" value="Unassembled WGS sequence"/>
</dbReference>
<evidence type="ECO:0000256" key="1">
    <source>
        <dbReference type="ARBA" id="ARBA00022670"/>
    </source>
</evidence>
<feature type="region of interest" description="Disordered" evidence="7">
    <location>
        <begin position="1"/>
        <end position="53"/>
    </location>
</feature>
<evidence type="ECO:0000256" key="2">
    <source>
        <dbReference type="ARBA" id="ARBA00022723"/>
    </source>
</evidence>
<evidence type="ECO:0000256" key="4">
    <source>
        <dbReference type="ARBA" id="ARBA00022833"/>
    </source>
</evidence>
<feature type="domain" description="Peptidase M3A/M3B catalytic" evidence="8">
    <location>
        <begin position="262"/>
        <end position="572"/>
    </location>
</feature>
<keyword evidence="1 6" id="KW-0645">Protease</keyword>
<dbReference type="PANTHER" id="PTHR23353:SF23">
    <property type="entry name" value="PROTEIN HAIRLESS"/>
    <property type="match status" value="1"/>
</dbReference>
<feature type="region of interest" description="Disordered" evidence="7">
    <location>
        <begin position="702"/>
        <end position="884"/>
    </location>
</feature>
<dbReference type="GO" id="GO:0006508">
    <property type="term" value="P:proteolysis"/>
    <property type="evidence" value="ECO:0007669"/>
    <property type="project" value="UniProtKB-KW"/>
</dbReference>
<dbReference type="GO" id="GO:0046872">
    <property type="term" value="F:metal ion binding"/>
    <property type="evidence" value="ECO:0007669"/>
    <property type="project" value="UniProtKB-UniRule"/>
</dbReference>
<keyword evidence="4 6" id="KW-0862">Zinc</keyword>
<feature type="compositionally biased region" description="Low complexity" evidence="7">
    <location>
        <begin position="40"/>
        <end position="53"/>
    </location>
</feature>
<evidence type="ECO:0000256" key="5">
    <source>
        <dbReference type="ARBA" id="ARBA00023049"/>
    </source>
</evidence>
<organism evidence="9 10">
    <name type="scientific">Polarella glacialis</name>
    <name type="common">Dinoflagellate</name>
    <dbReference type="NCBI Taxonomy" id="89957"/>
    <lineage>
        <taxon>Eukaryota</taxon>
        <taxon>Sar</taxon>
        <taxon>Alveolata</taxon>
        <taxon>Dinophyceae</taxon>
        <taxon>Suessiales</taxon>
        <taxon>Suessiaceae</taxon>
        <taxon>Polarella</taxon>
    </lineage>
</organism>
<gene>
    <name evidence="9" type="ORF">PGLA2088_LOCUS15275</name>
</gene>
<feature type="compositionally biased region" description="Low complexity" evidence="7">
    <location>
        <begin position="8"/>
        <end position="33"/>
    </location>
</feature>
<accession>A0A813J2F1</accession>
<evidence type="ECO:0000256" key="3">
    <source>
        <dbReference type="ARBA" id="ARBA00022801"/>
    </source>
</evidence>
<keyword evidence="2 6" id="KW-0479">Metal-binding</keyword>
<dbReference type="GO" id="GO:0004222">
    <property type="term" value="F:metalloendopeptidase activity"/>
    <property type="evidence" value="ECO:0007669"/>
    <property type="project" value="InterPro"/>
</dbReference>
<name>A0A813J2F1_POLGL</name>
<dbReference type="InterPro" id="IPR001567">
    <property type="entry name" value="Pept_M3A_M3B_dom"/>
</dbReference>
<dbReference type="InterPro" id="IPR024079">
    <property type="entry name" value="MetalloPept_cat_dom_sf"/>
</dbReference>
<dbReference type="PANTHER" id="PTHR23353">
    <property type="entry name" value="RAB-GAP/TBC-RELATED"/>
    <property type="match status" value="1"/>
</dbReference>
<proteinExistence type="inferred from homology"/>
<evidence type="ECO:0000256" key="7">
    <source>
        <dbReference type="SAM" id="MobiDB-lite"/>
    </source>
</evidence>
<dbReference type="AlphaFoldDB" id="A0A813J2F1"/>
<dbReference type="EMBL" id="CAJNNW010018806">
    <property type="protein sequence ID" value="CAE8663507.1"/>
    <property type="molecule type" value="Genomic_DNA"/>
</dbReference>
<evidence type="ECO:0000259" key="8">
    <source>
        <dbReference type="Pfam" id="PF01432"/>
    </source>
</evidence>
<protein>
    <recommendedName>
        <fullName evidence="8">Peptidase M3A/M3B catalytic domain-containing protein</fullName>
    </recommendedName>
</protein>
<comment type="caution">
    <text evidence="9">The sequence shown here is derived from an EMBL/GenBank/DDBJ whole genome shotgun (WGS) entry which is preliminary data.</text>
</comment>
<dbReference type="Pfam" id="PF01432">
    <property type="entry name" value="Peptidase_M3"/>
    <property type="match status" value="1"/>
</dbReference>
<keyword evidence="3 6" id="KW-0378">Hydrolase</keyword>
<evidence type="ECO:0000256" key="6">
    <source>
        <dbReference type="RuleBase" id="RU003435"/>
    </source>
</evidence>
<dbReference type="SUPFAM" id="SSF55486">
    <property type="entry name" value="Metalloproteases ('zincins'), catalytic domain"/>
    <property type="match status" value="1"/>
</dbReference>
<dbReference type="Gene3D" id="1.10.1370.10">
    <property type="entry name" value="Neurolysin, domain 3"/>
    <property type="match status" value="1"/>
</dbReference>
<evidence type="ECO:0000313" key="10">
    <source>
        <dbReference type="Proteomes" id="UP000626109"/>
    </source>
</evidence>
<sequence>MVAPGLASLSNSNNNSNDGDNSNSNNRNNNNTNMQPPTAPASSSSRAGAPSKPLELRDLSSSLLWLQACSKANTDFQMASSIISRDVAAATASRSIARLMSLLRLEEVLCMLGALGGLGSASPYHSFCRRKAKSWLSASLRQGMKSGLVRPGKDPGLDVKLMLRICVEDSAAELMEKEQLAKAHLLRALDTGFEGSGTLTLSESDLVGMPEELRRDWAAAGWFTGAYSAHKQQLSEGSTGRSSLCAGKYTVPTGRDSMDRIMPYCASASARQRLFEAYHQGFSAGEVNSAALDLLRVRQSLARKLGFRSWAAYELRPLAAAVREPAAARQVLDRCWQHAQPALAPMLQKMRQLAIGCSNHSAGDEVAHTDEAYLRALASRESDHLKLAEFLPAEGALKRMLETVGRASNVFFRHVPGQPTGIATGWHSGVRVYEMLDGPPSAAGSARQDRRLGFVYVDLYQRRWARRQLAPGAVLIAPGHVYVGLHYQAPSYGSTKLLTPEDAITMAHEFGHAVHMLCMGGCMQEYDDLPLDVQELPSTFFEVLAAQSSVVEEYARHHASGGPPPDTLARSVQQGPQFFARKLRNLSVGLGLHSEEFDAGSATPRELQAAAVAQWQRYSPIKAHPGFSPLGEDAGMYLALGANQVAYLLCYLRADSLLHANSNNNNNTGQRGPRSKEAAKRWLSPEFATRLRSQLLDRPFPGQRLASLMPPLNNNNNTTTNNNKNNNNKNKNNNNNTNTKNNNKNHSNSNNNSNNNNNKNSSNSNTNSNSNSDNTESSSSSNSSSSTNNNNSNNSANNANSNNNNANTNNNTSTNHDNNNTDNDTNNINNGNTNNTDNHNTNNTNNTNNHNTNTNNNNTNHNTNNNTTNSNNNSSNTMPTSSHAAADVELPHPLPATPVDGASLFGRLLRSEAGGR</sequence>
<keyword evidence="5 6" id="KW-0482">Metalloprotease</keyword>
<evidence type="ECO:0000313" key="9">
    <source>
        <dbReference type="EMBL" id="CAE8663507.1"/>
    </source>
</evidence>
<feature type="compositionally biased region" description="Low complexity" evidence="7">
    <location>
        <begin position="713"/>
        <end position="877"/>
    </location>
</feature>
<comment type="similarity">
    <text evidence="6">Belongs to the peptidase M3 family.</text>
</comment>
<reference evidence="9" key="1">
    <citation type="submission" date="2021-02" db="EMBL/GenBank/DDBJ databases">
        <authorList>
            <person name="Dougan E. K."/>
            <person name="Rhodes N."/>
            <person name="Thang M."/>
            <person name="Chan C."/>
        </authorList>
    </citation>
    <scope>NUCLEOTIDE SEQUENCE</scope>
</reference>
<dbReference type="Gene3D" id="3.40.390.10">
    <property type="entry name" value="Collagenase (Catalytic Domain)"/>
    <property type="match status" value="1"/>
</dbReference>
<comment type="cofactor">
    <cofactor evidence="6">
        <name>Zn(2+)</name>
        <dbReference type="ChEBI" id="CHEBI:29105"/>
    </cofactor>
    <text evidence="6">Binds 1 zinc ion.</text>
</comment>